<keyword evidence="2" id="KW-0472">Membrane</keyword>
<protein>
    <submittedName>
        <fullName evidence="5">TonB-dependent receptor</fullName>
    </submittedName>
</protein>
<evidence type="ECO:0000256" key="2">
    <source>
        <dbReference type="ARBA" id="ARBA00023136"/>
    </source>
</evidence>
<keyword evidence="6" id="KW-1185">Reference proteome</keyword>
<dbReference type="InterPro" id="IPR037066">
    <property type="entry name" value="Plug_dom_sf"/>
</dbReference>
<dbReference type="InterPro" id="IPR008969">
    <property type="entry name" value="CarboxyPept-like_regulatory"/>
</dbReference>
<dbReference type="Gene3D" id="2.170.130.10">
    <property type="entry name" value="TonB-dependent receptor, plug domain"/>
    <property type="match status" value="1"/>
</dbReference>
<organism evidence="5 6">
    <name type="scientific">Planktosalinus lacus</name>
    <dbReference type="NCBI Taxonomy" id="1526573"/>
    <lineage>
        <taxon>Bacteria</taxon>
        <taxon>Pseudomonadati</taxon>
        <taxon>Bacteroidota</taxon>
        <taxon>Flavobacteriia</taxon>
        <taxon>Flavobacteriales</taxon>
        <taxon>Flavobacteriaceae</taxon>
        <taxon>Planktosalinus</taxon>
    </lineage>
</organism>
<evidence type="ECO:0000256" key="3">
    <source>
        <dbReference type="ARBA" id="ARBA00023237"/>
    </source>
</evidence>
<dbReference type="InterPro" id="IPR041700">
    <property type="entry name" value="OMP_b-brl_3"/>
</dbReference>
<dbReference type="SUPFAM" id="SSF56935">
    <property type="entry name" value="Porins"/>
    <property type="match status" value="1"/>
</dbReference>
<accession>A0A8J2VBZ7</accession>
<evidence type="ECO:0000256" key="1">
    <source>
        <dbReference type="ARBA" id="ARBA00004442"/>
    </source>
</evidence>
<dbReference type="PANTHER" id="PTHR40980">
    <property type="entry name" value="PLUG DOMAIN-CONTAINING PROTEIN"/>
    <property type="match status" value="1"/>
</dbReference>
<dbReference type="Pfam" id="PF14905">
    <property type="entry name" value="OMP_b-brl_3"/>
    <property type="match status" value="1"/>
</dbReference>
<proteinExistence type="predicted"/>
<name>A0A8J2VBZ7_9FLAO</name>
<dbReference type="AlphaFoldDB" id="A0A8J2VBZ7"/>
<keyword evidence="5" id="KW-0675">Receptor</keyword>
<dbReference type="Proteomes" id="UP000652231">
    <property type="component" value="Unassembled WGS sequence"/>
</dbReference>
<evidence type="ECO:0000313" key="6">
    <source>
        <dbReference type="Proteomes" id="UP000652231"/>
    </source>
</evidence>
<dbReference type="Gene3D" id="2.40.170.20">
    <property type="entry name" value="TonB-dependent receptor, beta-barrel domain"/>
    <property type="match status" value="1"/>
</dbReference>
<dbReference type="EMBL" id="BMGK01000011">
    <property type="protein sequence ID" value="GGD99534.1"/>
    <property type="molecule type" value="Genomic_DNA"/>
</dbReference>
<dbReference type="GO" id="GO:0009279">
    <property type="term" value="C:cell outer membrane"/>
    <property type="evidence" value="ECO:0007669"/>
    <property type="project" value="UniProtKB-SubCell"/>
</dbReference>
<keyword evidence="3" id="KW-0998">Cell outer membrane</keyword>
<comment type="caution">
    <text evidence="5">The sequence shown here is derived from an EMBL/GenBank/DDBJ whole genome shotgun (WGS) entry which is preliminary data.</text>
</comment>
<sequence>MVLANKKNDSNPLKFKTMKLYKKLTVFVVTLILTHNLFANEGGVYGSLYDENDVSIPFATVAVMKLSDSTVVTGSTTDMDGLFKIHNLKKGRYFLKFSSVGYQTKYSTDFHVKDIAFTKDFGKTILPESLAMLDEVMIQVWRPQVKVEPDKMVVNVDGTPLAAGSSAYDALSRSPGVSVSQDGEFQLNGKTGVSIMIDGKQTYLSSQDLQTLLKGMSAENIKDIELIHNPSSKYDAEGTAGILNINLKKNSTGGFNGSSYAGYRYNQQHYYNAGVNLNYKKGKWNSFFSLDIAEDGKVRNQEMKRIFNTEDPSAILEQTGRQETRKFTPSLRLGSDYQIDTNHQVGFMANLSYQKSSGNWNNSGFLQNFETDESLFIDAKNQLNEEFGNGRMNVHYEGKLDTLGTVLSADLDFIRLSKDTESRFKNRYTFSDGSLQNELLQSSSFSDYTIFSGRIDLNIPLSETSNLELGGKASKVVSESELRFFTEAEGVLIPDAERSSVFRYEEEIYAAYADFSSQLSPTWTLQAGIRAEQTVAEGKSASVENLAKRDYLEFFPNLRLSQQVSENYTVNYSYSRRITRPQYKRLNPFLFYLDPYTYVEGYPGLKPQFTNSFQVNQNFFKKYNLLLSYDMAQDFIIEVPFQDPETNETAFAIRNLDSYRNYSAAIMAPVKISSNWNMTNNLVLAQQEYSSVIDGQKVENKQFFYMVQSSQRVKFPLNISMEANATYTGPVAYGLYSLDARFGLDIGLKRSFMEDRLDVTLKTTDILKTMDISGVSTINGNAFLLDQYFGDRGVSINLRYNLSNEKSKTQNRQTDLEELNRAGGK</sequence>
<dbReference type="Pfam" id="PF13620">
    <property type="entry name" value="CarboxypepD_reg"/>
    <property type="match status" value="1"/>
</dbReference>
<reference evidence="5" key="1">
    <citation type="journal article" date="2014" name="Int. J. Syst. Evol. Microbiol.">
        <title>Complete genome sequence of Corynebacterium casei LMG S-19264T (=DSM 44701T), isolated from a smear-ripened cheese.</title>
        <authorList>
            <consortium name="US DOE Joint Genome Institute (JGI-PGF)"/>
            <person name="Walter F."/>
            <person name="Albersmeier A."/>
            <person name="Kalinowski J."/>
            <person name="Ruckert C."/>
        </authorList>
    </citation>
    <scope>NUCLEOTIDE SEQUENCE</scope>
    <source>
        <strain evidence="5">CGMCC 1.12924</strain>
    </source>
</reference>
<feature type="domain" description="Outer membrane protein beta-barrel" evidence="4">
    <location>
        <begin position="399"/>
        <end position="800"/>
    </location>
</feature>
<dbReference type="PANTHER" id="PTHR40980:SF4">
    <property type="entry name" value="TONB-DEPENDENT RECEPTOR-LIKE BETA-BARREL DOMAIN-CONTAINING PROTEIN"/>
    <property type="match status" value="1"/>
</dbReference>
<dbReference type="Gene3D" id="2.60.40.1120">
    <property type="entry name" value="Carboxypeptidase-like, regulatory domain"/>
    <property type="match status" value="1"/>
</dbReference>
<dbReference type="InterPro" id="IPR036942">
    <property type="entry name" value="Beta-barrel_TonB_sf"/>
</dbReference>
<comment type="subcellular location">
    <subcellularLocation>
        <location evidence="1">Cell outer membrane</location>
    </subcellularLocation>
</comment>
<gene>
    <name evidence="5" type="ORF">GCM10011312_23720</name>
</gene>
<evidence type="ECO:0000313" key="5">
    <source>
        <dbReference type="EMBL" id="GGD99534.1"/>
    </source>
</evidence>
<evidence type="ECO:0000259" key="4">
    <source>
        <dbReference type="Pfam" id="PF14905"/>
    </source>
</evidence>
<dbReference type="SUPFAM" id="SSF49464">
    <property type="entry name" value="Carboxypeptidase regulatory domain-like"/>
    <property type="match status" value="1"/>
</dbReference>
<reference evidence="5" key="2">
    <citation type="submission" date="2020-09" db="EMBL/GenBank/DDBJ databases">
        <authorList>
            <person name="Sun Q."/>
            <person name="Zhou Y."/>
        </authorList>
    </citation>
    <scope>NUCLEOTIDE SEQUENCE</scope>
    <source>
        <strain evidence="5">CGMCC 1.12924</strain>
    </source>
</reference>